<dbReference type="SMART" id="SM00957">
    <property type="entry name" value="SecA_DEAD"/>
    <property type="match status" value="1"/>
</dbReference>
<dbReference type="InterPro" id="IPR027417">
    <property type="entry name" value="P-loop_NTPase"/>
</dbReference>
<evidence type="ECO:0000259" key="4">
    <source>
        <dbReference type="PROSITE" id="PS51196"/>
    </source>
</evidence>
<keyword evidence="3" id="KW-0811">Translocation</keyword>
<dbReference type="GO" id="GO:0005829">
    <property type="term" value="C:cytosol"/>
    <property type="evidence" value="ECO:0007669"/>
    <property type="project" value="TreeGrafter"/>
</dbReference>
<proteinExistence type="predicted"/>
<evidence type="ECO:0000256" key="2">
    <source>
        <dbReference type="ARBA" id="ARBA00022927"/>
    </source>
</evidence>
<feature type="domain" description="SecA family profile" evidence="4">
    <location>
        <begin position="3"/>
        <end position="126"/>
    </location>
</feature>
<name>A0A2M8Q746_9CHLR</name>
<protein>
    <submittedName>
        <fullName evidence="5">Preprotein translocase subunit SecA</fullName>
    </submittedName>
</protein>
<dbReference type="Pfam" id="PF07517">
    <property type="entry name" value="SecA_DEAD"/>
    <property type="match status" value="1"/>
</dbReference>
<dbReference type="Gene3D" id="3.40.50.300">
    <property type="entry name" value="P-loop containing nucleotide triphosphate hydrolases"/>
    <property type="match status" value="1"/>
</dbReference>
<dbReference type="PANTHER" id="PTHR30612">
    <property type="entry name" value="SECA INNER MEMBRANE COMPONENT OF SEC PROTEIN SECRETION SYSTEM"/>
    <property type="match status" value="1"/>
</dbReference>
<keyword evidence="2" id="KW-0813">Transport</keyword>
<evidence type="ECO:0000313" key="5">
    <source>
        <dbReference type="EMBL" id="PJF45616.1"/>
    </source>
</evidence>
<reference evidence="5 6" key="1">
    <citation type="submission" date="2017-11" db="EMBL/GenBank/DDBJ databases">
        <title>Evolution of Phototrophy in the Chloroflexi Phylum Driven by Horizontal Gene Transfer.</title>
        <authorList>
            <person name="Ward L.M."/>
            <person name="Hemp J."/>
            <person name="Shih P.M."/>
            <person name="Mcglynn S.E."/>
            <person name="Fischer W."/>
        </authorList>
    </citation>
    <scope>NUCLEOTIDE SEQUENCE [LARGE SCALE GENOMIC DNA]</scope>
    <source>
        <strain evidence="5">JP3_7</strain>
    </source>
</reference>
<gene>
    <name evidence="5" type="primary">secA</name>
    <name evidence="5" type="ORF">CUN48_17980</name>
</gene>
<comment type="caution">
    <text evidence="5">The sequence shown here is derived from an EMBL/GenBank/DDBJ whole genome shotgun (WGS) entry which is preliminary data.</text>
</comment>
<dbReference type="Proteomes" id="UP000230790">
    <property type="component" value="Unassembled WGS sequence"/>
</dbReference>
<evidence type="ECO:0000256" key="1">
    <source>
        <dbReference type="ARBA" id="ARBA00022475"/>
    </source>
</evidence>
<dbReference type="SUPFAM" id="SSF52540">
    <property type="entry name" value="P-loop containing nucleoside triphosphate hydrolases"/>
    <property type="match status" value="1"/>
</dbReference>
<dbReference type="GO" id="GO:0005886">
    <property type="term" value="C:plasma membrane"/>
    <property type="evidence" value="ECO:0007669"/>
    <property type="project" value="TreeGrafter"/>
</dbReference>
<organism evidence="5 6">
    <name type="scientific">Candidatus Thermofonsia Clade 3 bacterium</name>
    <dbReference type="NCBI Taxonomy" id="2364212"/>
    <lineage>
        <taxon>Bacteria</taxon>
        <taxon>Bacillati</taxon>
        <taxon>Chloroflexota</taxon>
        <taxon>Candidatus Thermofontia</taxon>
        <taxon>Candidatus Thermofonsia Clade 3</taxon>
    </lineage>
</organism>
<evidence type="ECO:0000256" key="3">
    <source>
        <dbReference type="ARBA" id="ARBA00023010"/>
    </source>
</evidence>
<dbReference type="GO" id="GO:0043952">
    <property type="term" value="P:protein transport by the Sec complex"/>
    <property type="evidence" value="ECO:0007669"/>
    <property type="project" value="TreeGrafter"/>
</dbReference>
<dbReference type="InterPro" id="IPR000185">
    <property type="entry name" value="SecA"/>
</dbReference>
<dbReference type="PROSITE" id="PS51196">
    <property type="entry name" value="SECA_MOTOR_DEAD"/>
    <property type="match status" value="1"/>
</dbReference>
<evidence type="ECO:0000313" key="6">
    <source>
        <dbReference type="Proteomes" id="UP000230790"/>
    </source>
</evidence>
<sequence length="126" mass="14057">MIGFLVKKLIGSKNDREIRRLRPLVAKINEIEAGLSSLSDDDLRRKTAEWKARLSAIKDNAELAAALDALLPEAYAVVKNVCRRLTERRAEVVVRGHTIVWDMIPFDVQIIGAIALHQGKIAEMAT</sequence>
<dbReference type="InterPro" id="IPR011115">
    <property type="entry name" value="SecA_DEAD"/>
</dbReference>
<dbReference type="GO" id="GO:0005524">
    <property type="term" value="F:ATP binding"/>
    <property type="evidence" value="ECO:0007669"/>
    <property type="project" value="InterPro"/>
</dbReference>
<feature type="non-terminal residue" evidence="5">
    <location>
        <position position="126"/>
    </location>
</feature>
<dbReference type="GO" id="GO:0006886">
    <property type="term" value="P:intracellular protein transport"/>
    <property type="evidence" value="ECO:0007669"/>
    <property type="project" value="InterPro"/>
</dbReference>
<keyword evidence="1" id="KW-1003">Cell membrane</keyword>
<keyword evidence="1" id="KW-0472">Membrane</keyword>
<dbReference type="GO" id="GO:0006605">
    <property type="term" value="P:protein targeting"/>
    <property type="evidence" value="ECO:0007669"/>
    <property type="project" value="InterPro"/>
</dbReference>
<dbReference type="InterPro" id="IPR014018">
    <property type="entry name" value="SecA_motor_DEAD"/>
</dbReference>
<keyword evidence="2" id="KW-0653">Protein transport</keyword>
<dbReference type="AlphaFoldDB" id="A0A2M8Q746"/>
<accession>A0A2M8Q746</accession>
<dbReference type="GO" id="GO:0017038">
    <property type="term" value="P:protein import"/>
    <property type="evidence" value="ECO:0007669"/>
    <property type="project" value="InterPro"/>
</dbReference>
<dbReference type="GO" id="GO:0031522">
    <property type="term" value="C:cell envelope Sec protein transport complex"/>
    <property type="evidence" value="ECO:0007669"/>
    <property type="project" value="TreeGrafter"/>
</dbReference>
<dbReference type="EMBL" id="PGTN01000916">
    <property type="protein sequence ID" value="PJF45616.1"/>
    <property type="molecule type" value="Genomic_DNA"/>
</dbReference>
<dbReference type="PANTHER" id="PTHR30612:SF0">
    <property type="entry name" value="CHLOROPLAST PROTEIN-TRANSPORTING ATPASE"/>
    <property type="match status" value="1"/>
</dbReference>